<proteinExistence type="predicted"/>
<accession>A0A0C1UEL4</accession>
<dbReference type="EMBL" id="AYSO01000018">
    <property type="protein sequence ID" value="KIE45815.1"/>
    <property type="molecule type" value="Genomic_DNA"/>
</dbReference>
<dbReference type="STRING" id="29341.RSJ17_02000"/>
<dbReference type="RefSeq" id="WP_039634595.1">
    <property type="nucleotide sequence ID" value="NZ_AYSO01000018.1"/>
</dbReference>
<comment type="caution">
    <text evidence="1">The sequence shown here is derived from an EMBL/GenBank/DDBJ whole genome shotgun (WGS) entry which is preliminary data.</text>
</comment>
<dbReference type="Proteomes" id="UP000031366">
    <property type="component" value="Unassembled WGS sequence"/>
</dbReference>
<organism evidence="1 2">
    <name type="scientific">Clostridium argentinense CDC 2741</name>
    <dbReference type="NCBI Taxonomy" id="1418104"/>
    <lineage>
        <taxon>Bacteria</taxon>
        <taxon>Bacillati</taxon>
        <taxon>Bacillota</taxon>
        <taxon>Clostridia</taxon>
        <taxon>Eubacteriales</taxon>
        <taxon>Clostridiaceae</taxon>
        <taxon>Clostridium</taxon>
    </lineage>
</organism>
<dbReference type="AlphaFoldDB" id="A0A0C1UEL4"/>
<dbReference type="OrthoDB" id="2974644at2"/>
<gene>
    <name evidence="1" type="ORF">U732_2314</name>
</gene>
<reference evidence="1 2" key="1">
    <citation type="journal article" date="2015" name="Infect. Genet. Evol.">
        <title>Genomic sequences of six botulinum neurotoxin-producing strains representing three clostridial species illustrate the mobility and diversity of botulinum neurotoxin genes.</title>
        <authorList>
            <person name="Smith T.J."/>
            <person name="Hill K.K."/>
            <person name="Xie G."/>
            <person name="Foley B.T."/>
            <person name="Williamson C.H."/>
            <person name="Foster J.T."/>
            <person name="Johnson S.L."/>
            <person name="Chertkov O."/>
            <person name="Teshima H."/>
            <person name="Gibbons H.S."/>
            <person name="Johnsky L.A."/>
            <person name="Karavis M.A."/>
            <person name="Smith L.A."/>
        </authorList>
    </citation>
    <scope>NUCLEOTIDE SEQUENCE [LARGE SCALE GENOMIC DNA]</scope>
    <source>
        <strain evidence="1 2">CDC 2741</strain>
    </source>
</reference>
<protein>
    <submittedName>
        <fullName evidence="1">Uncharacterized protein</fullName>
    </submittedName>
</protein>
<evidence type="ECO:0000313" key="1">
    <source>
        <dbReference type="EMBL" id="KIE45815.1"/>
    </source>
</evidence>
<sequence length="371" mass="43911">MKSLLVGNGINIQFGGYENTNEAIIVRGIKALEKDNFPKHIILENTEDLVNLIGYLFMEFKYMMNDNYNKFTLSNEEQLCLDDMRKRYKNRKNLILSDIGFEDYYLIYDLFCHKNNIVNPEKFYIREAIKTFFIYSIFNNGKVNEIYIKYPEKLRDFFVSIDNIFTTNYDENLEKFTQKGVYYLHGSFNILDNKYKEDSFRNMLTNKATDDFNIDKNYYYLYSNVLTTYSGFGKNFSMNQSCQANEAIKKMANGYQNNPTIKKDVDSWKFTDNEALRNMYDSIILKVNDEKLEFEEQYPVNEFKSIKGELIIIGLSPNNDTHIFKAINNNGTLKNVTYYYYDKAECDIVSSLLSNFVVQFLSVKKLWKEYK</sequence>
<evidence type="ECO:0000313" key="2">
    <source>
        <dbReference type="Proteomes" id="UP000031366"/>
    </source>
</evidence>
<name>A0A0C1UEL4_9CLOT</name>
<keyword evidence="2" id="KW-1185">Reference proteome</keyword>